<keyword evidence="2" id="KW-1185">Reference proteome</keyword>
<proteinExistence type="predicted"/>
<protein>
    <submittedName>
        <fullName evidence="1">Uncharacterized protein</fullName>
    </submittedName>
</protein>
<organism evidence="1 2">
    <name type="scientific">Anaerosphaera multitolerans</name>
    <dbReference type="NCBI Taxonomy" id="2487351"/>
    <lineage>
        <taxon>Bacteria</taxon>
        <taxon>Bacillati</taxon>
        <taxon>Bacillota</taxon>
        <taxon>Tissierellia</taxon>
        <taxon>Tissierellales</taxon>
        <taxon>Peptoniphilaceae</taxon>
        <taxon>Anaerosphaera</taxon>
    </lineage>
</organism>
<dbReference type="Proteomes" id="UP000288812">
    <property type="component" value="Unassembled WGS sequence"/>
</dbReference>
<dbReference type="RefSeq" id="WP_127722708.1">
    <property type="nucleotide sequence ID" value="NZ_RLIH01000001.1"/>
</dbReference>
<dbReference type="AlphaFoldDB" id="A0A437SA87"/>
<gene>
    <name evidence="1" type="ORF">EF514_00445</name>
</gene>
<comment type="caution">
    <text evidence="1">The sequence shown here is derived from an EMBL/GenBank/DDBJ whole genome shotgun (WGS) entry which is preliminary data.</text>
</comment>
<reference evidence="1 2" key="1">
    <citation type="submission" date="2018-11" db="EMBL/GenBank/DDBJ databases">
        <title>Genome sequencing and assembly of Anaerosphaera sp. nov., GS7-6-2.</title>
        <authorList>
            <person name="Rettenmaier R."/>
            <person name="Liebl W."/>
            <person name="Zverlov V."/>
        </authorList>
    </citation>
    <scope>NUCLEOTIDE SEQUENCE [LARGE SCALE GENOMIC DNA]</scope>
    <source>
        <strain evidence="1 2">GS7-6-2</strain>
    </source>
</reference>
<evidence type="ECO:0000313" key="1">
    <source>
        <dbReference type="EMBL" id="RVU55718.1"/>
    </source>
</evidence>
<dbReference type="EMBL" id="RLIH01000001">
    <property type="protein sequence ID" value="RVU55718.1"/>
    <property type="molecule type" value="Genomic_DNA"/>
</dbReference>
<accession>A0A437SA87</accession>
<sequence length="92" mass="10832">MILKIDIERYKLMNIVAESYLYCEEIKKRLTSNIYLTSLKFKDYKVKTVFNHLNEGLDEILKEVLSGNIKVEKDVKYLGGRDEEVCILEVQL</sequence>
<evidence type="ECO:0000313" key="2">
    <source>
        <dbReference type="Proteomes" id="UP000288812"/>
    </source>
</evidence>
<name>A0A437SA87_9FIRM</name>